<evidence type="ECO:0000259" key="8">
    <source>
        <dbReference type="PROSITE" id="PS50011"/>
    </source>
</evidence>
<dbReference type="Gene3D" id="3.30.40.10">
    <property type="entry name" value="Zinc/RING finger domain, C3HC4 (zinc finger)"/>
    <property type="match status" value="1"/>
</dbReference>
<organism evidence="10 11">
    <name type="scientific">Hibiscus sabdariffa</name>
    <name type="common">roselle</name>
    <dbReference type="NCBI Taxonomy" id="183260"/>
    <lineage>
        <taxon>Eukaryota</taxon>
        <taxon>Viridiplantae</taxon>
        <taxon>Streptophyta</taxon>
        <taxon>Embryophyta</taxon>
        <taxon>Tracheophyta</taxon>
        <taxon>Spermatophyta</taxon>
        <taxon>Magnoliopsida</taxon>
        <taxon>eudicotyledons</taxon>
        <taxon>Gunneridae</taxon>
        <taxon>Pentapetalae</taxon>
        <taxon>rosids</taxon>
        <taxon>malvids</taxon>
        <taxon>Malvales</taxon>
        <taxon>Malvaceae</taxon>
        <taxon>Malvoideae</taxon>
        <taxon>Hibiscus</taxon>
    </lineage>
</organism>
<comment type="catalytic activity">
    <reaction evidence="1">
        <text>S-ubiquitinyl-[E2 ubiquitin-conjugating enzyme]-L-cysteine + [acceptor protein]-L-lysine = [E2 ubiquitin-conjugating enzyme]-L-cysteine + N(6)-ubiquitinyl-[acceptor protein]-L-lysine.</text>
        <dbReference type="EC" id="2.3.2.27"/>
    </reaction>
</comment>
<evidence type="ECO:0000256" key="2">
    <source>
        <dbReference type="ARBA" id="ARBA00003861"/>
    </source>
</evidence>
<dbReference type="EC" id="2.3.2.27" evidence="4"/>
<evidence type="ECO:0000256" key="7">
    <source>
        <dbReference type="SAM" id="Coils"/>
    </source>
</evidence>
<dbReference type="InterPro" id="IPR000719">
    <property type="entry name" value="Prot_kinase_dom"/>
</dbReference>
<gene>
    <name evidence="10" type="ORF">V6N11_044092</name>
</gene>
<keyword evidence="7" id="KW-0175">Coiled coil</keyword>
<evidence type="ECO:0000313" key="10">
    <source>
        <dbReference type="EMBL" id="KAK9011238.1"/>
    </source>
</evidence>
<dbReference type="Pfam" id="PF04564">
    <property type="entry name" value="U-box"/>
    <property type="match status" value="1"/>
</dbReference>
<dbReference type="SUPFAM" id="SSF56112">
    <property type="entry name" value="Protein kinase-like (PK-like)"/>
    <property type="match status" value="1"/>
</dbReference>
<evidence type="ECO:0000256" key="6">
    <source>
        <dbReference type="ARBA" id="ARBA00022786"/>
    </source>
</evidence>
<dbReference type="SUPFAM" id="SSF57850">
    <property type="entry name" value="RING/U-box"/>
    <property type="match status" value="1"/>
</dbReference>
<dbReference type="Pfam" id="PF07714">
    <property type="entry name" value="PK_Tyr_Ser-Thr"/>
    <property type="match status" value="1"/>
</dbReference>
<dbReference type="InterPro" id="IPR013083">
    <property type="entry name" value="Znf_RING/FYVE/PHD"/>
</dbReference>
<sequence>METQVQKVYVAVGNDIRDGYKTLAWTLRKWSPQPFSIVLLHVTYNISKDFVYTPFGKLPASAVSEEKLEILRKYEQEKTDKLLSKYIAFCGKDFHPKISRLVMGMTFMKSSSWRSKSAISGAFYVHQNKPGFCELYIICGEKLVVLGGNVDEGRMENDPGIMVAKHLLSLNLDEDTPMESNTPGSTNSNMNDAEEMEAVQCKIDEAQETIHLKRKEAIVDAERQAKAEWAIILCNSRAEELETLIKVKAAPRLEMNNLLDTEKQKLYEVIKDVEESKNRLNSLKELQAELSSKLQESNKARANAEAQLEKAEVTTTEMVRKIEELRRQRDVFQRRIEFCREKDALGTAARSSELRCSYREYTAEDVRSATNNFSELSPLKSCGDWLNVYRGQIEHSTVVIMMLGSDNGMCPENFQAKVRLLSDIRHPHLVALMGFCSELTCIIYEYMHNSSLRDILFAPQRSCRKTNKNQVLMWYDRIRIAREVCMGLGFLHSSKPRPIVHGQLTTSNVLLDRNLVAKISGYGFRQYHDHYDLSSDIWAFGVLLMHMLTGGTWAGLIEDGMMVDRAALVRILDEKAGNWPLELAVELSGISLKCMSVSRDLQIATVMEELNELQKKADVLVGRGGIEVVSNENVNMEDTNDVPSAFLCPVFKEVMKNPHVAADGFSYELEAIEEWLTMGHDTSPMTNLRLKHKFLTPNHTLRALIHDWQNKRSNLSC</sequence>
<evidence type="ECO:0000256" key="3">
    <source>
        <dbReference type="ARBA" id="ARBA00004906"/>
    </source>
</evidence>
<evidence type="ECO:0000313" key="11">
    <source>
        <dbReference type="Proteomes" id="UP001396334"/>
    </source>
</evidence>
<comment type="pathway">
    <text evidence="3">Protein modification; protein ubiquitination.</text>
</comment>
<dbReference type="PANTHER" id="PTHR45647">
    <property type="entry name" value="OS02G0152300 PROTEIN"/>
    <property type="match status" value="1"/>
</dbReference>
<proteinExistence type="predicted"/>
<dbReference type="Proteomes" id="UP001396334">
    <property type="component" value="Unassembled WGS sequence"/>
</dbReference>
<dbReference type="SMART" id="SM00504">
    <property type="entry name" value="Ubox"/>
    <property type="match status" value="1"/>
</dbReference>
<dbReference type="Gene3D" id="3.30.200.20">
    <property type="entry name" value="Phosphorylase Kinase, domain 1"/>
    <property type="match status" value="1"/>
</dbReference>
<dbReference type="InterPro" id="IPR003613">
    <property type="entry name" value="Ubox_domain"/>
</dbReference>
<reference evidence="10 11" key="1">
    <citation type="journal article" date="2024" name="G3 (Bethesda)">
        <title>Genome assembly of Hibiscus sabdariffa L. provides insights into metabolisms of medicinal natural products.</title>
        <authorList>
            <person name="Kim T."/>
        </authorList>
    </citation>
    <scope>NUCLEOTIDE SEQUENCE [LARGE SCALE GENOMIC DNA]</scope>
    <source>
        <strain evidence="10">TK-2024</strain>
        <tissue evidence="10">Old leaves</tissue>
    </source>
</reference>
<feature type="coiled-coil region" evidence="7">
    <location>
        <begin position="189"/>
        <end position="216"/>
    </location>
</feature>
<dbReference type="Gene3D" id="1.10.510.10">
    <property type="entry name" value="Transferase(Phosphotransferase) domain 1"/>
    <property type="match status" value="2"/>
</dbReference>
<comment type="caution">
    <text evidence="10">The sequence shown here is derived from an EMBL/GenBank/DDBJ whole genome shotgun (WGS) entry which is preliminary data.</text>
</comment>
<dbReference type="PROSITE" id="PS50011">
    <property type="entry name" value="PROTEIN_KINASE_DOM"/>
    <property type="match status" value="1"/>
</dbReference>
<keyword evidence="11" id="KW-1185">Reference proteome</keyword>
<comment type="function">
    <text evidence="2">Functions as an E3 ubiquitin ligase.</text>
</comment>
<evidence type="ECO:0000256" key="1">
    <source>
        <dbReference type="ARBA" id="ARBA00000900"/>
    </source>
</evidence>
<feature type="domain" description="U-box" evidence="9">
    <location>
        <begin position="641"/>
        <end position="715"/>
    </location>
</feature>
<protein>
    <recommendedName>
        <fullName evidence="4">RING-type E3 ubiquitin transferase</fullName>
        <ecNumber evidence="4">2.3.2.27</ecNumber>
    </recommendedName>
</protein>
<keyword evidence="6" id="KW-0833">Ubl conjugation pathway</keyword>
<dbReference type="PANTHER" id="PTHR45647:SF56">
    <property type="entry name" value="U-BOX DOMAIN-CONTAINING PROTEIN 50-RELATED"/>
    <property type="match status" value="1"/>
</dbReference>
<dbReference type="PROSITE" id="PS51698">
    <property type="entry name" value="U_BOX"/>
    <property type="match status" value="1"/>
</dbReference>
<name>A0ABR2RE72_9ROSI</name>
<keyword evidence="5" id="KW-0808">Transferase</keyword>
<dbReference type="InterPro" id="IPR011009">
    <property type="entry name" value="Kinase-like_dom_sf"/>
</dbReference>
<dbReference type="InterPro" id="IPR001245">
    <property type="entry name" value="Ser-Thr/Tyr_kinase_cat_dom"/>
</dbReference>
<feature type="coiled-coil region" evidence="7">
    <location>
        <begin position="273"/>
        <end position="342"/>
    </location>
</feature>
<evidence type="ECO:0000259" key="9">
    <source>
        <dbReference type="PROSITE" id="PS51698"/>
    </source>
</evidence>
<evidence type="ECO:0000256" key="5">
    <source>
        <dbReference type="ARBA" id="ARBA00022679"/>
    </source>
</evidence>
<evidence type="ECO:0000256" key="4">
    <source>
        <dbReference type="ARBA" id="ARBA00012483"/>
    </source>
</evidence>
<accession>A0ABR2RE72</accession>
<dbReference type="InterPro" id="IPR051348">
    <property type="entry name" value="U-box_ubiquitin_ligases"/>
</dbReference>
<feature type="domain" description="Protein kinase" evidence="8">
    <location>
        <begin position="374"/>
        <end position="621"/>
    </location>
</feature>
<dbReference type="CDD" id="cd16655">
    <property type="entry name" value="RING-Ubox_WDSUB1-like"/>
    <property type="match status" value="1"/>
</dbReference>
<dbReference type="EMBL" id="JBBPBN010000023">
    <property type="protein sequence ID" value="KAK9011238.1"/>
    <property type="molecule type" value="Genomic_DNA"/>
</dbReference>